<sequence length="362" mass="38383">MKKYYFIGVALLAAAVSCSKTESNDKGIELDPNAPVEVRFSAPTISVVSKAVNPETNLVEGTSAAGLEIGVYGLATEDGNLVWDDADETTYITDLVNRNVTINDDGTVTFQDPVCYYPVSNEKTFSFYGYYPYAADAQSSTDACTATYDLTQGNVDILWAASHATALDGSANPVGATGFNAAYIRRLLAVDASHPYLPSFDFQHKLTALKFIASTYPGEGTAGAEMQVVGFELQEVATQVKLTVASATTDDCGKVEAAGMGTLTATGADGAPLAVTPTDEGADIRTFTLLPNTTYKAVITISRDGIPQEPVTVEVATTQTQGTFVAGTIYTMNVRIKSPLQVEIFTTSVEDWTEVDGGNIDL</sequence>
<evidence type="ECO:0000313" key="2">
    <source>
        <dbReference type="Proteomes" id="UP000823617"/>
    </source>
</evidence>
<protein>
    <submittedName>
        <fullName evidence="1">Fimbrillin family protein</fullName>
    </submittedName>
</protein>
<dbReference type="InterPro" id="IPR042278">
    <property type="entry name" value="Mfa-like_1_N"/>
</dbReference>
<dbReference type="CDD" id="cd13120">
    <property type="entry name" value="BF2867_like_N"/>
    <property type="match status" value="1"/>
</dbReference>
<dbReference type="PROSITE" id="PS51257">
    <property type="entry name" value="PROKAR_LIPOPROTEIN"/>
    <property type="match status" value="1"/>
</dbReference>
<dbReference type="AlphaFoldDB" id="A0A9D9HMK6"/>
<comment type="caution">
    <text evidence="1">The sequence shown here is derived from an EMBL/GenBank/DDBJ whole genome shotgun (WGS) entry which is preliminary data.</text>
</comment>
<reference evidence="1" key="1">
    <citation type="submission" date="2020-10" db="EMBL/GenBank/DDBJ databases">
        <authorList>
            <person name="Gilroy R."/>
        </authorList>
    </citation>
    <scope>NUCLEOTIDE SEQUENCE</scope>
    <source>
        <strain evidence="1">B1-3475</strain>
    </source>
</reference>
<proteinExistence type="predicted"/>
<dbReference type="Gene3D" id="2.60.40.2630">
    <property type="match status" value="1"/>
</dbReference>
<gene>
    <name evidence="1" type="ORF">IAC08_09330</name>
</gene>
<dbReference type="Gene3D" id="2.60.40.2620">
    <property type="entry name" value="Fimbrillin-like"/>
    <property type="match status" value="1"/>
</dbReference>
<organism evidence="1 2">
    <name type="scientific">Candidatus Cryptobacteroides intestinigallinarum</name>
    <dbReference type="NCBI Taxonomy" id="2840767"/>
    <lineage>
        <taxon>Bacteria</taxon>
        <taxon>Pseudomonadati</taxon>
        <taxon>Bacteroidota</taxon>
        <taxon>Bacteroidia</taxon>
        <taxon>Bacteroidales</taxon>
        <taxon>Candidatus Cryptobacteroides</taxon>
    </lineage>
</organism>
<reference evidence="1" key="2">
    <citation type="journal article" date="2021" name="PeerJ">
        <title>Extensive microbial diversity within the chicken gut microbiome revealed by metagenomics and culture.</title>
        <authorList>
            <person name="Gilroy R."/>
            <person name="Ravi A."/>
            <person name="Getino M."/>
            <person name="Pursley I."/>
            <person name="Horton D.L."/>
            <person name="Alikhan N.F."/>
            <person name="Baker D."/>
            <person name="Gharbi K."/>
            <person name="Hall N."/>
            <person name="Watson M."/>
            <person name="Adriaenssens E.M."/>
            <person name="Foster-Nyarko E."/>
            <person name="Jarju S."/>
            <person name="Secka A."/>
            <person name="Antonio M."/>
            <person name="Oren A."/>
            <person name="Chaudhuri R.R."/>
            <person name="La Ragione R."/>
            <person name="Hildebrand F."/>
            <person name="Pallen M.J."/>
        </authorList>
    </citation>
    <scope>NUCLEOTIDE SEQUENCE</scope>
    <source>
        <strain evidence="1">B1-3475</strain>
    </source>
</reference>
<name>A0A9D9HMK6_9BACT</name>
<dbReference type="EMBL" id="JADIMK010000102">
    <property type="protein sequence ID" value="MBO8456583.1"/>
    <property type="molecule type" value="Genomic_DNA"/>
</dbReference>
<accession>A0A9D9HMK6</accession>
<dbReference type="InterPro" id="IPR025049">
    <property type="entry name" value="Mfa-like_1"/>
</dbReference>
<dbReference type="Proteomes" id="UP000823617">
    <property type="component" value="Unassembled WGS sequence"/>
</dbReference>
<dbReference type="Pfam" id="PF13149">
    <property type="entry name" value="Mfa_like_1"/>
    <property type="match status" value="1"/>
</dbReference>
<evidence type="ECO:0000313" key="1">
    <source>
        <dbReference type="EMBL" id="MBO8456583.1"/>
    </source>
</evidence>